<proteinExistence type="inferred from homology"/>
<dbReference type="HAMAP" id="MF_00422">
    <property type="entry name" value="SecE"/>
    <property type="match status" value="1"/>
</dbReference>
<dbReference type="STRING" id="1121117.SAMN02745977_01296"/>
<dbReference type="GO" id="GO:0005886">
    <property type="term" value="C:plasma membrane"/>
    <property type="evidence" value="ECO:0007669"/>
    <property type="project" value="UniProtKB-UniRule"/>
</dbReference>
<dbReference type="InterPro" id="IPR001901">
    <property type="entry name" value="Translocase_SecE/Sec61-g"/>
</dbReference>
<comment type="caution">
    <text evidence="9">Lacks conserved residue(s) required for the propagation of feature annotation.</text>
</comment>
<comment type="subcellular location">
    <subcellularLocation>
        <location evidence="1">Membrane</location>
    </subcellularLocation>
</comment>
<comment type="subunit">
    <text evidence="9">Component of the Sec protein translocase complex. Heterotrimer consisting of SecY, SecE and SecG subunits. The heterotrimers can form oligomers, although 1 heterotrimer is thought to be able to translocate proteins. Interacts with the ribosome. Interacts with SecDF, and other proteins may be involved. Interacts with SecA.</text>
</comment>
<dbReference type="GO" id="GO:0006605">
    <property type="term" value="P:protein targeting"/>
    <property type="evidence" value="ECO:0007669"/>
    <property type="project" value="UniProtKB-UniRule"/>
</dbReference>
<keyword evidence="2 9" id="KW-0813">Transport</keyword>
<dbReference type="Pfam" id="PF00584">
    <property type="entry name" value="SecE"/>
    <property type="match status" value="1"/>
</dbReference>
<accession>A0A1H8GQV9</accession>
<keyword evidence="7 9" id="KW-0811">Translocation</keyword>
<dbReference type="EMBL" id="FOCW01000002">
    <property type="protein sequence ID" value="SEN46383.1"/>
    <property type="molecule type" value="Genomic_DNA"/>
</dbReference>
<dbReference type="NCBIfam" id="TIGR00964">
    <property type="entry name" value="secE_bact"/>
    <property type="match status" value="1"/>
</dbReference>
<dbReference type="GO" id="GO:0009306">
    <property type="term" value="P:protein secretion"/>
    <property type="evidence" value="ECO:0007669"/>
    <property type="project" value="UniProtKB-UniRule"/>
</dbReference>
<evidence type="ECO:0000313" key="11">
    <source>
        <dbReference type="Proteomes" id="UP000199531"/>
    </source>
</evidence>
<dbReference type="Gene3D" id="1.20.5.1030">
    <property type="entry name" value="Preprotein translocase secy subunit"/>
    <property type="match status" value="1"/>
</dbReference>
<feature type="transmembrane region" description="Helical" evidence="9">
    <location>
        <begin position="18"/>
        <end position="35"/>
    </location>
</feature>
<evidence type="ECO:0000256" key="3">
    <source>
        <dbReference type="ARBA" id="ARBA00022475"/>
    </source>
</evidence>
<dbReference type="PANTHER" id="PTHR33910:SF1">
    <property type="entry name" value="PROTEIN TRANSLOCASE SUBUNIT SECE"/>
    <property type="match status" value="1"/>
</dbReference>
<evidence type="ECO:0000256" key="7">
    <source>
        <dbReference type="ARBA" id="ARBA00023010"/>
    </source>
</evidence>
<dbReference type="RefSeq" id="WP_091815613.1">
    <property type="nucleotide sequence ID" value="NZ_FOCW01000002.1"/>
</dbReference>
<evidence type="ECO:0000256" key="9">
    <source>
        <dbReference type="HAMAP-Rule" id="MF_00422"/>
    </source>
</evidence>
<keyword evidence="11" id="KW-1185">Reference proteome</keyword>
<keyword evidence="3 9" id="KW-1003">Cell membrane</keyword>
<gene>
    <name evidence="9" type="primary">secE</name>
    <name evidence="10" type="ORF">SAMN02745977_01296</name>
</gene>
<feature type="transmembrane region" description="Helical" evidence="9">
    <location>
        <begin position="89"/>
        <end position="109"/>
    </location>
</feature>
<keyword evidence="5 9" id="KW-0653">Protein transport</keyword>
<dbReference type="GO" id="GO:0008320">
    <property type="term" value="F:protein transmembrane transporter activity"/>
    <property type="evidence" value="ECO:0007669"/>
    <property type="project" value="UniProtKB-UniRule"/>
</dbReference>
<dbReference type="InterPro" id="IPR005807">
    <property type="entry name" value="SecE_bac"/>
</dbReference>
<dbReference type="PANTHER" id="PTHR33910">
    <property type="entry name" value="PROTEIN TRANSLOCASE SUBUNIT SECE"/>
    <property type="match status" value="1"/>
</dbReference>
<evidence type="ECO:0000256" key="5">
    <source>
        <dbReference type="ARBA" id="ARBA00022927"/>
    </source>
</evidence>
<keyword evidence="8 9" id="KW-0472">Membrane</keyword>
<dbReference type="OrthoDB" id="9806365at2"/>
<comment type="similarity">
    <text evidence="9">Belongs to the SecE/SEC61-gamma family.</text>
</comment>
<organism evidence="10 11">
    <name type="scientific">Brachymonas denitrificans DSM 15123</name>
    <dbReference type="NCBI Taxonomy" id="1121117"/>
    <lineage>
        <taxon>Bacteria</taxon>
        <taxon>Pseudomonadati</taxon>
        <taxon>Pseudomonadota</taxon>
        <taxon>Betaproteobacteria</taxon>
        <taxon>Burkholderiales</taxon>
        <taxon>Comamonadaceae</taxon>
        <taxon>Brachymonas</taxon>
    </lineage>
</organism>
<dbReference type="Proteomes" id="UP000199531">
    <property type="component" value="Unassembled WGS sequence"/>
</dbReference>
<feature type="transmembrane region" description="Helical" evidence="9">
    <location>
        <begin position="41"/>
        <end position="68"/>
    </location>
</feature>
<dbReference type="GO" id="GO:0043952">
    <property type="term" value="P:protein transport by the Sec complex"/>
    <property type="evidence" value="ECO:0007669"/>
    <property type="project" value="UniProtKB-UniRule"/>
</dbReference>
<comment type="function">
    <text evidence="9">Essential subunit of the Sec protein translocation channel SecYEG. Clamps together the 2 halves of SecY. May contact the channel plug during translocation.</text>
</comment>
<evidence type="ECO:0000256" key="8">
    <source>
        <dbReference type="ARBA" id="ARBA00023136"/>
    </source>
</evidence>
<evidence type="ECO:0000256" key="4">
    <source>
        <dbReference type="ARBA" id="ARBA00022692"/>
    </source>
</evidence>
<evidence type="ECO:0000256" key="6">
    <source>
        <dbReference type="ARBA" id="ARBA00022989"/>
    </source>
</evidence>
<evidence type="ECO:0000256" key="1">
    <source>
        <dbReference type="ARBA" id="ARBA00004370"/>
    </source>
</evidence>
<dbReference type="GO" id="GO:0065002">
    <property type="term" value="P:intracellular protein transmembrane transport"/>
    <property type="evidence" value="ECO:0007669"/>
    <property type="project" value="UniProtKB-UniRule"/>
</dbReference>
<evidence type="ECO:0000256" key="2">
    <source>
        <dbReference type="ARBA" id="ARBA00022448"/>
    </source>
</evidence>
<reference evidence="10 11" key="1">
    <citation type="submission" date="2016-10" db="EMBL/GenBank/DDBJ databases">
        <authorList>
            <person name="de Groot N.N."/>
        </authorList>
    </citation>
    <scope>NUCLEOTIDE SEQUENCE [LARGE SCALE GENOMIC DNA]</scope>
    <source>
        <strain evidence="10 11">DSM 15123</strain>
    </source>
</reference>
<dbReference type="NCBIfam" id="NF004371">
    <property type="entry name" value="PRK05740.1-1"/>
    <property type="match status" value="1"/>
</dbReference>
<keyword evidence="6 9" id="KW-1133">Transmembrane helix</keyword>
<dbReference type="InterPro" id="IPR038379">
    <property type="entry name" value="SecE_sf"/>
</dbReference>
<keyword evidence="4 9" id="KW-0812">Transmembrane</keyword>
<dbReference type="AlphaFoldDB" id="A0A1H8GQV9"/>
<sequence>MATSQVETVTTGADKAKLAVALLLVLAGFVAYFMLAPQGVYAQWGALIVGVLAGVAVFLQSAAGKGLVDFGREAMRELRKVVWPTRKEATQTTMFVFAFALVMSLFLWLTDKTLEWVLYSLVLGWR</sequence>
<protein>
    <recommendedName>
        <fullName evidence="9">Protein translocase subunit SecE</fullName>
    </recommendedName>
</protein>
<evidence type="ECO:0000313" key="10">
    <source>
        <dbReference type="EMBL" id="SEN46383.1"/>
    </source>
</evidence>
<name>A0A1H8GQV9_9BURK</name>